<dbReference type="VEuPathDB" id="GiardiaDB:QR46_4178"/>
<dbReference type="InterPro" id="IPR052394">
    <property type="entry name" value="LRR-containing"/>
</dbReference>
<dbReference type="VEuPathDB" id="GiardiaDB:GL50581_1216"/>
<accession>V6T9D2</accession>
<dbReference type="Proteomes" id="UP000018320">
    <property type="component" value="Unassembled WGS sequence"/>
</dbReference>
<proteinExistence type="predicted"/>
<dbReference type="InterPro" id="IPR032675">
    <property type="entry name" value="LRR_dom_sf"/>
</dbReference>
<dbReference type="PANTHER" id="PTHR24114">
    <property type="entry name" value="LEUCINE RICH REPEAT FAMILY PROTEIN"/>
    <property type="match status" value="1"/>
</dbReference>
<sequence length="876" mass="100159">MHSKIRGPVQVPLAELLRRKIDEWLFIIKDMPRIGFSGDLFSIGRMIFSQLAYAQVPFNVSNTQLQMLFDFCGANTYSTGSPPETVVRSIEAIGTLSLHNYSPEVVANMAPIFPAVRELTIAIYTPCFDEILALLVENRHNLSHLKEFKILNNQILRKETKQLGTLLESLTRLEVLVLDNCGLYDYDIDHLFPAISWSTVTYISLSRNNLTTHTLENILTMVRDRRRCIPLSFSLQDLDTESAATTIQALRVFTNSSMLYSKQSIFREFRLSCKQDFLQHTWSIVKERMHIDLSRFEASDALAPDLGLFIYEWLRLASVSYGGLSEATICLSGRVTSSIRGTSNALSIYGLYLLCHRNLNELGLFISLDCTNCSLEFDAKKLGLPPDAIPQLMRRLKINLATSLICLSLSDCDLFERWKRRDTQEFISFLSDCKHLKRLDLRYNEFNKEFNVLFCKELEDIEFIPFLDTLEVDMLIDLTTLSISLQRRYSQYVVRYLDEGDTIFKRLVRGPVVLSCGSQTRGNKVPIAIMRMILLNGNIVSSAFTQRLERSLFDSHAATLQKILGKVFYSPLKSISFRQSISPGAILKPVSISLWKYTDSSILGNTMKDMIKTSLSTRAAILVRTEIVRTGRYNHESGRLYLQEANYRSLTLESFLELVYEKDFAAFNPQLLHIDFSHNSFTKADVQGLIRTLSLLTTLHALILSDCSLSDKTCAHILESLPSLLECTDLWYIDISENMFGGLTAHALSNFLQQYLMVGQRQIILNLRLKPGYRFLYAPQILLSADDNINETLNRKILIWLIMSRDALLLFSVDDITNLKQRGINILSVVSPIGRFYDHKYSIITPYLLRELGLPDYSFSWDSARNIYEHFMHNCA</sequence>
<dbReference type="Gene3D" id="3.80.10.10">
    <property type="entry name" value="Ribonuclease Inhibitor"/>
    <property type="match status" value="2"/>
</dbReference>
<dbReference type="VEuPathDB" id="GiardiaDB:DHA2_153027"/>
<protein>
    <recommendedName>
        <fullName evidence="3">Leucine-rich repeat protein</fullName>
    </recommendedName>
</protein>
<reference evidence="1 2" key="2">
    <citation type="journal article" date="2013" name="Genome Biol. Evol.">
        <title>Genome sequencing of Giardia lamblia genotypes A2 and B isolates (DH and GS) and comparative analysis with the genomes of genotypes A1 and E (WB and Pig).</title>
        <authorList>
            <person name="Adam R.D."/>
            <person name="Dahlstrom E.W."/>
            <person name="Martens C.A."/>
            <person name="Bruno D.P."/>
            <person name="Barbian K.D."/>
            <person name="Ricklefs S.M."/>
            <person name="Hernandez M.M."/>
            <person name="Narla N.P."/>
            <person name="Patel R.B."/>
            <person name="Porcella S.F."/>
            <person name="Nash T.E."/>
        </authorList>
    </citation>
    <scope>NUCLEOTIDE SEQUENCE [LARGE SCALE GENOMIC DNA]</scope>
    <source>
        <strain evidence="1 2">DH</strain>
    </source>
</reference>
<dbReference type="VEuPathDB" id="GiardiaDB:GL50803_0015553"/>
<evidence type="ECO:0008006" key="3">
    <source>
        <dbReference type="Google" id="ProtNLM"/>
    </source>
</evidence>
<reference evidence="2" key="1">
    <citation type="submission" date="2012-02" db="EMBL/GenBank/DDBJ databases">
        <title>Genome sequencing of Giardia lamblia Genotypes A2 and B isolates (DH and GS) and comparative analysis with the genomes of Genotypes A1 and E (WB and Pig).</title>
        <authorList>
            <person name="Adam R."/>
            <person name="Dahlstrom E."/>
            <person name="Martens C."/>
            <person name="Bruno D."/>
            <person name="Barbian K."/>
            <person name="Porcella S.F."/>
            <person name="Nash T."/>
        </authorList>
    </citation>
    <scope>NUCLEOTIDE SEQUENCE</scope>
    <source>
        <strain evidence="2">DH</strain>
    </source>
</reference>
<dbReference type="SUPFAM" id="SSF52047">
    <property type="entry name" value="RNI-like"/>
    <property type="match status" value="1"/>
</dbReference>
<comment type="caution">
    <text evidence="1">The sequence shown here is derived from an EMBL/GenBank/DDBJ whole genome shotgun (WGS) entry which is preliminary data.</text>
</comment>
<dbReference type="SMART" id="SM00368">
    <property type="entry name" value="LRR_RI"/>
    <property type="match status" value="3"/>
</dbReference>
<evidence type="ECO:0000313" key="1">
    <source>
        <dbReference type="EMBL" id="ESU35349.1"/>
    </source>
</evidence>
<organism evidence="1 2">
    <name type="scientific">Giardia intestinalis</name>
    <name type="common">Giardia lamblia</name>
    <dbReference type="NCBI Taxonomy" id="5741"/>
    <lineage>
        <taxon>Eukaryota</taxon>
        <taxon>Metamonada</taxon>
        <taxon>Diplomonadida</taxon>
        <taxon>Hexamitidae</taxon>
        <taxon>Giardiinae</taxon>
        <taxon>Giardia</taxon>
    </lineage>
</organism>
<evidence type="ECO:0000313" key="2">
    <source>
        <dbReference type="Proteomes" id="UP000018320"/>
    </source>
</evidence>
<dbReference type="PANTHER" id="PTHR24114:SF2">
    <property type="entry name" value="F-BOX DOMAIN-CONTAINING PROTEIN-RELATED"/>
    <property type="match status" value="1"/>
</dbReference>
<dbReference type="AlphaFoldDB" id="V6T9D2"/>
<name>V6T9D2_GIAIN</name>
<dbReference type="EMBL" id="AHGT01000087">
    <property type="protein sequence ID" value="ESU35349.1"/>
    <property type="molecule type" value="Genomic_DNA"/>
</dbReference>
<gene>
    <name evidence="1" type="ORF">DHA2_153027</name>
</gene>